<sequence length="120" mass="13359">MPSKAFPSDLAKLLRPILPNIPSFKSHFEPRDLYSDYLEEEAVKEGFIQATAKTRIIQFGKQSLETAGCPNSQPLLAQAVLDKCYGQEGPEVVFQVPDACIDQKKRSVVTQELPRATPKL</sequence>
<comment type="caution">
    <text evidence="1">The sequence shown here is derived from an EMBL/GenBank/DDBJ whole genome shotgun (WGS) entry which is preliminary data.</text>
</comment>
<dbReference type="Proteomes" id="UP000886998">
    <property type="component" value="Unassembled WGS sequence"/>
</dbReference>
<protein>
    <submittedName>
        <fullName evidence="1">Uncharacterized protein</fullName>
    </submittedName>
</protein>
<dbReference type="EMBL" id="BMAV01003147">
    <property type="protein sequence ID" value="GFY42569.1"/>
    <property type="molecule type" value="Genomic_DNA"/>
</dbReference>
<gene>
    <name evidence="1" type="ORF">TNIN_197661</name>
</gene>
<dbReference type="AlphaFoldDB" id="A0A8X6WY54"/>
<keyword evidence="2" id="KW-1185">Reference proteome</keyword>
<evidence type="ECO:0000313" key="2">
    <source>
        <dbReference type="Proteomes" id="UP000886998"/>
    </source>
</evidence>
<name>A0A8X6WY54_9ARAC</name>
<organism evidence="1 2">
    <name type="scientific">Trichonephila inaurata madagascariensis</name>
    <dbReference type="NCBI Taxonomy" id="2747483"/>
    <lineage>
        <taxon>Eukaryota</taxon>
        <taxon>Metazoa</taxon>
        <taxon>Ecdysozoa</taxon>
        <taxon>Arthropoda</taxon>
        <taxon>Chelicerata</taxon>
        <taxon>Arachnida</taxon>
        <taxon>Araneae</taxon>
        <taxon>Araneomorphae</taxon>
        <taxon>Entelegynae</taxon>
        <taxon>Araneoidea</taxon>
        <taxon>Nephilidae</taxon>
        <taxon>Trichonephila</taxon>
        <taxon>Trichonephila inaurata</taxon>
    </lineage>
</organism>
<proteinExistence type="predicted"/>
<evidence type="ECO:0000313" key="1">
    <source>
        <dbReference type="EMBL" id="GFY42569.1"/>
    </source>
</evidence>
<reference evidence="1" key="1">
    <citation type="submission" date="2020-08" db="EMBL/GenBank/DDBJ databases">
        <title>Multicomponent nature underlies the extraordinary mechanical properties of spider dragline silk.</title>
        <authorList>
            <person name="Kono N."/>
            <person name="Nakamura H."/>
            <person name="Mori M."/>
            <person name="Yoshida Y."/>
            <person name="Ohtoshi R."/>
            <person name="Malay A.D."/>
            <person name="Moran D.A.P."/>
            <person name="Tomita M."/>
            <person name="Numata K."/>
            <person name="Arakawa K."/>
        </authorList>
    </citation>
    <scope>NUCLEOTIDE SEQUENCE</scope>
</reference>
<accession>A0A8X6WY54</accession>